<dbReference type="Pfam" id="PF12796">
    <property type="entry name" value="Ank_2"/>
    <property type="match status" value="1"/>
</dbReference>
<keyword evidence="4" id="KW-1185">Reference proteome</keyword>
<dbReference type="PANTHER" id="PTHR24177">
    <property type="entry name" value="CASKIN"/>
    <property type="match status" value="1"/>
</dbReference>
<dbReference type="SUPFAM" id="SSF48403">
    <property type="entry name" value="Ankyrin repeat"/>
    <property type="match status" value="2"/>
</dbReference>
<keyword evidence="2" id="KW-0472">Membrane</keyword>
<feature type="transmembrane region" description="Helical" evidence="2">
    <location>
        <begin position="717"/>
        <end position="739"/>
    </location>
</feature>
<feature type="compositionally biased region" description="Polar residues" evidence="1">
    <location>
        <begin position="411"/>
        <end position="424"/>
    </location>
</feature>
<dbReference type="Gene3D" id="1.25.40.20">
    <property type="entry name" value="Ankyrin repeat-containing domain"/>
    <property type="match status" value="2"/>
</dbReference>
<name>A0A6P8EAT2_PUNGR</name>
<feature type="compositionally biased region" description="Basic and acidic residues" evidence="1">
    <location>
        <begin position="428"/>
        <end position="439"/>
    </location>
</feature>
<keyword evidence="2" id="KW-0812">Transmembrane</keyword>
<sequence length="760" mass="85940">MQHARRILTMSCTPSTFLIKSLSFGEREEKYELAELINADEHFEIAMKGDWETVVDAYTNLSRKIIENYRASSVKCETALHVAVANTQVKHVFDIVAGIPQDDVLEILKMRNGQGNTPLHLAAAIGNLVMCWCISSKDKSLIAERNNEDETPLFLAAHRGHEKAFFYLQYNYGKTNITQDKTMLINKKGNGDTVLHSAIYGEDYGFALRIIESYPDLVGRENQDKLTPLHVLALQRRSFKSSAADLGLFDLIFYYCIFIGEYTWADEQDIKDFEEIKHDVPKCPPNYKTCGNLYDMLKQIFTIIGNPCRSKASGVTNDEANLEGGHGRLVNETEEMEGNRPSTTICYVLIQILKFIAFVPLHFLGLGKLKSIANMKRKHKLAERLLHKLLADPSAYKHKDIKHRPDAKVASASSTSEGTSNKLMQGQRKIEPQAKKEEQQQLQSSEPCIQAGETPLLTAAKLGIHEIVDAILDKFPKAIEEEDCQKKNVVLLAAENRQSRVYRLLESKRMVHESVFRQVDADGNSALHLASLYNQNRPWFIPGPALQMKWEITWHEYVKYSMPSNAFAFRNKERKTAREIFIESHEKLKEEGRKWLSDTSTAYSVISTLIATVAFAASTTVPGDYDEGKPALEPEFAFSVFTISSLIALCTSMSATVFFIAILTARYELEDFNVRLPNRLQFGLTFLFASIASILVSFSSGFYFSVRNKLENAAYPIFAVMCLPVTLFAISQLPLYIGLNNVIFFRPSKKRNHEHDTDAQ</sequence>
<dbReference type="Pfam" id="PF13962">
    <property type="entry name" value="PGG"/>
    <property type="match status" value="1"/>
</dbReference>
<keyword evidence="2" id="KW-1133">Transmembrane helix</keyword>
<dbReference type="Proteomes" id="UP000515151">
    <property type="component" value="Chromosome 7"/>
</dbReference>
<dbReference type="GO" id="GO:0016020">
    <property type="term" value="C:membrane"/>
    <property type="evidence" value="ECO:0007669"/>
    <property type="project" value="TreeGrafter"/>
</dbReference>
<feature type="domain" description="PGG" evidence="3">
    <location>
        <begin position="594"/>
        <end position="704"/>
    </location>
</feature>
<dbReference type="GeneID" id="116212989"/>
<dbReference type="SMART" id="SM00248">
    <property type="entry name" value="ANK"/>
    <property type="match status" value="5"/>
</dbReference>
<organism evidence="4 5">
    <name type="scientific">Punica granatum</name>
    <name type="common">Pomegranate</name>
    <dbReference type="NCBI Taxonomy" id="22663"/>
    <lineage>
        <taxon>Eukaryota</taxon>
        <taxon>Viridiplantae</taxon>
        <taxon>Streptophyta</taxon>
        <taxon>Embryophyta</taxon>
        <taxon>Tracheophyta</taxon>
        <taxon>Spermatophyta</taxon>
        <taxon>Magnoliopsida</taxon>
        <taxon>eudicotyledons</taxon>
        <taxon>Gunneridae</taxon>
        <taxon>Pentapetalae</taxon>
        <taxon>rosids</taxon>
        <taxon>malvids</taxon>
        <taxon>Myrtales</taxon>
        <taxon>Lythraceae</taxon>
        <taxon>Punica</taxon>
    </lineage>
</organism>
<gene>
    <name evidence="5" type="primary">LOC116212989</name>
</gene>
<dbReference type="AlphaFoldDB" id="A0A6P8EAT2"/>
<dbReference type="RefSeq" id="XP_031403634.1">
    <property type="nucleotide sequence ID" value="XM_031547774.1"/>
</dbReference>
<evidence type="ECO:0000256" key="2">
    <source>
        <dbReference type="SAM" id="Phobius"/>
    </source>
</evidence>
<feature type="compositionally biased region" description="Basic and acidic residues" evidence="1">
    <location>
        <begin position="397"/>
        <end position="407"/>
    </location>
</feature>
<evidence type="ECO:0000313" key="5">
    <source>
        <dbReference type="RefSeq" id="XP_031403634.1"/>
    </source>
</evidence>
<protein>
    <submittedName>
        <fullName evidence="5">Uncharacterized protein LOC116212989 isoform X1</fullName>
    </submittedName>
</protein>
<dbReference type="OrthoDB" id="1868897at2759"/>
<dbReference type="PANTHER" id="PTHR24177:SF470">
    <property type="entry name" value="ANKYRIN REPEAT PROTEIN"/>
    <property type="match status" value="1"/>
</dbReference>
<feature type="transmembrane region" description="Helical" evidence="2">
    <location>
        <begin position="595"/>
        <end position="616"/>
    </location>
</feature>
<feature type="transmembrane region" description="Helical" evidence="2">
    <location>
        <begin position="636"/>
        <end position="663"/>
    </location>
</feature>
<dbReference type="InterPro" id="IPR026961">
    <property type="entry name" value="PGG_dom"/>
</dbReference>
<dbReference type="InterPro" id="IPR002110">
    <property type="entry name" value="Ankyrin_rpt"/>
</dbReference>
<feature type="transmembrane region" description="Helical" evidence="2">
    <location>
        <begin position="684"/>
        <end position="705"/>
    </location>
</feature>
<reference evidence="5" key="2">
    <citation type="submission" date="2025-08" db="UniProtKB">
        <authorList>
            <consortium name="RefSeq"/>
        </authorList>
    </citation>
    <scope>IDENTIFICATION</scope>
    <source>
        <tissue evidence="5">Leaf</tissue>
    </source>
</reference>
<feature type="region of interest" description="Disordered" evidence="1">
    <location>
        <begin position="397"/>
        <end position="447"/>
    </location>
</feature>
<evidence type="ECO:0000313" key="4">
    <source>
        <dbReference type="Proteomes" id="UP000515151"/>
    </source>
</evidence>
<accession>A0A6P8EAT2</accession>
<evidence type="ECO:0000256" key="1">
    <source>
        <dbReference type="SAM" id="MobiDB-lite"/>
    </source>
</evidence>
<proteinExistence type="predicted"/>
<evidence type="ECO:0000259" key="3">
    <source>
        <dbReference type="Pfam" id="PF13962"/>
    </source>
</evidence>
<feature type="transmembrane region" description="Helical" evidence="2">
    <location>
        <begin position="347"/>
        <end position="367"/>
    </location>
</feature>
<dbReference type="InterPro" id="IPR036770">
    <property type="entry name" value="Ankyrin_rpt-contain_sf"/>
</dbReference>
<reference evidence="4" key="1">
    <citation type="journal article" date="2020" name="Plant Biotechnol. J.">
        <title>The pomegranate (Punica granatum L.) draft genome dissects genetic divergence between soft- and hard-seeded cultivars.</title>
        <authorList>
            <person name="Luo X."/>
            <person name="Li H."/>
            <person name="Wu Z."/>
            <person name="Yao W."/>
            <person name="Zhao P."/>
            <person name="Cao D."/>
            <person name="Yu H."/>
            <person name="Li K."/>
            <person name="Poudel K."/>
            <person name="Zhao D."/>
            <person name="Zhang F."/>
            <person name="Xia X."/>
            <person name="Chen L."/>
            <person name="Wang Q."/>
            <person name="Jing D."/>
            <person name="Cao S."/>
        </authorList>
    </citation>
    <scope>NUCLEOTIDE SEQUENCE [LARGE SCALE GENOMIC DNA]</scope>
    <source>
        <strain evidence="4">cv. Tunisia</strain>
    </source>
</reference>